<feature type="region of interest" description="Disordered" evidence="1">
    <location>
        <begin position="1"/>
        <end position="101"/>
    </location>
</feature>
<dbReference type="AlphaFoldDB" id="A0A0A9ATI0"/>
<sequence>MGCTPWNQPALHAVASKGDPKSSIVHPRGPRRNRPNWPSGESHTHAPHPPSSPAARAAGSSPGSSSSLLPTRSCCHRDSTRDSVHMSRRSEQPPGPHGGWP</sequence>
<feature type="compositionally biased region" description="Basic and acidic residues" evidence="1">
    <location>
        <begin position="75"/>
        <end position="91"/>
    </location>
</feature>
<reference evidence="2" key="1">
    <citation type="submission" date="2014-09" db="EMBL/GenBank/DDBJ databases">
        <authorList>
            <person name="Magalhaes I.L.F."/>
            <person name="Oliveira U."/>
            <person name="Santos F.R."/>
            <person name="Vidigal T.H.D.A."/>
            <person name="Brescovit A.D."/>
            <person name="Santos A.J."/>
        </authorList>
    </citation>
    <scope>NUCLEOTIDE SEQUENCE</scope>
    <source>
        <tissue evidence="2">Shoot tissue taken approximately 20 cm above the soil surface</tissue>
    </source>
</reference>
<proteinExistence type="predicted"/>
<feature type="compositionally biased region" description="Low complexity" evidence="1">
    <location>
        <begin position="53"/>
        <end position="73"/>
    </location>
</feature>
<evidence type="ECO:0000313" key="2">
    <source>
        <dbReference type="EMBL" id="JAD52215.1"/>
    </source>
</evidence>
<name>A0A0A9ATI0_ARUDO</name>
<protein>
    <submittedName>
        <fullName evidence="2">Uncharacterized protein</fullName>
    </submittedName>
</protein>
<dbReference type="EMBL" id="GBRH01245680">
    <property type="protein sequence ID" value="JAD52215.1"/>
    <property type="molecule type" value="Transcribed_RNA"/>
</dbReference>
<accession>A0A0A9ATI0</accession>
<organism evidence="2">
    <name type="scientific">Arundo donax</name>
    <name type="common">Giant reed</name>
    <name type="synonym">Donax arundinaceus</name>
    <dbReference type="NCBI Taxonomy" id="35708"/>
    <lineage>
        <taxon>Eukaryota</taxon>
        <taxon>Viridiplantae</taxon>
        <taxon>Streptophyta</taxon>
        <taxon>Embryophyta</taxon>
        <taxon>Tracheophyta</taxon>
        <taxon>Spermatophyta</taxon>
        <taxon>Magnoliopsida</taxon>
        <taxon>Liliopsida</taxon>
        <taxon>Poales</taxon>
        <taxon>Poaceae</taxon>
        <taxon>PACMAD clade</taxon>
        <taxon>Arundinoideae</taxon>
        <taxon>Arundineae</taxon>
        <taxon>Arundo</taxon>
    </lineage>
</organism>
<reference evidence="2" key="2">
    <citation type="journal article" date="2015" name="Data Brief">
        <title>Shoot transcriptome of the giant reed, Arundo donax.</title>
        <authorList>
            <person name="Barrero R.A."/>
            <person name="Guerrero F.D."/>
            <person name="Moolhuijzen P."/>
            <person name="Goolsby J.A."/>
            <person name="Tidwell J."/>
            <person name="Bellgard S.E."/>
            <person name="Bellgard M.I."/>
        </authorList>
    </citation>
    <scope>NUCLEOTIDE SEQUENCE</scope>
    <source>
        <tissue evidence="2">Shoot tissue taken approximately 20 cm above the soil surface</tissue>
    </source>
</reference>
<evidence type="ECO:0000256" key="1">
    <source>
        <dbReference type="SAM" id="MobiDB-lite"/>
    </source>
</evidence>